<protein>
    <recommendedName>
        <fullName evidence="2">DUF7159 domain-containing protein</fullName>
    </recommendedName>
</protein>
<evidence type="ECO:0000313" key="3">
    <source>
        <dbReference type="EMBL" id="OBI41527.1"/>
    </source>
</evidence>
<evidence type="ECO:0000256" key="1">
    <source>
        <dbReference type="SAM" id="MobiDB-lite"/>
    </source>
</evidence>
<dbReference type="OrthoDB" id="4764723at2"/>
<dbReference type="Pfam" id="PF23717">
    <property type="entry name" value="DUF7159"/>
    <property type="match status" value="1"/>
</dbReference>
<dbReference type="RefSeq" id="WP_065016043.1">
    <property type="nucleotide sequence ID" value="NZ_LZKJ01000173.1"/>
</dbReference>
<feature type="domain" description="DUF7159" evidence="2">
    <location>
        <begin position="2"/>
        <end position="229"/>
    </location>
</feature>
<sequence length="401" mass="41303">METVLGLSLTSTAVGWVLVDGRDADGTILDHDGFDVHTGGGTRAADLAERVSAAVSEVVSAATEWDRRLHVLGVTWSDDASAEAAVLLEALTDAGFDNVVPIRSVQAAEMLAQGIAPVVGYQKAAVCLVDGESTTVVMVDAGDGRAQTAVKHLDGGADRLARWLTTMFERSTWQPDGVIVVGADHVVDALSWQLDEALPVPVFTQSGVAPALARGAALAAADATQFADSPIPEPIDTPTPRPVRSRPPAYAGALTMLVAGAATFVASVSLAIGPRLLPDRPTEPVRQAVHKAAPAPVAQAPAPPPARVEAPPVHAAPEPAPPEEPVVVAAPVEPQNGFTAEPSTDLPVAAAAPPPPPEPLPPPPPPEPNPHPLLTRVLERLHGHHDDAPPDEPAPAPIPSP</sequence>
<name>A0A1A2YWA0_9MYCO</name>
<organism evidence="3 4">
    <name type="scientific">Mycobacterium kyorinense</name>
    <dbReference type="NCBI Taxonomy" id="487514"/>
    <lineage>
        <taxon>Bacteria</taxon>
        <taxon>Bacillati</taxon>
        <taxon>Actinomycetota</taxon>
        <taxon>Actinomycetes</taxon>
        <taxon>Mycobacteriales</taxon>
        <taxon>Mycobacteriaceae</taxon>
        <taxon>Mycobacterium</taxon>
    </lineage>
</organism>
<reference evidence="4" key="1">
    <citation type="submission" date="2016-06" db="EMBL/GenBank/DDBJ databases">
        <authorList>
            <person name="Sutton G."/>
            <person name="Brinkac L."/>
            <person name="Sanka R."/>
            <person name="Adams M."/>
            <person name="Lau E."/>
            <person name="Sam S."/>
            <person name="Sreng N."/>
            <person name="Him V."/>
            <person name="Kerleguer A."/>
            <person name="Cheng S."/>
        </authorList>
    </citation>
    <scope>NUCLEOTIDE SEQUENCE [LARGE SCALE GENOMIC DNA]</scope>
    <source>
        <strain evidence="4">E861</strain>
    </source>
</reference>
<feature type="compositionally biased region" description="Pro residues" evidence="1">
    <location>
        <begin position="352"/>
        <end position="371"/>
    </location>
</feature>
<gene>
    <name evidence="3" type="ORF">A5707_07365</name>
</gene>
<feature type="compositionally biased region" description="Low complexity" evidence="1">
    <location>
        <begin position="325"/>
        <end position="334"/>
    </location>
</feature>
<feature type="compositionally biased region" description="Pro residues" evidence="1">
    <location>
        <begin position="391"/>
        <end position="401"/>
    </location>
</feature>
<feature type="compositionally biased region" description="Low complexity" evidence="1">
    <location>
        <begin position="307"/>
        <end position="317"/>
    </location>
</feature>
<accession>A0A1A2YWA0</accession>
<dbReference type="AlphaFoldDB" id="A0A1A2YWA0"/>
<evidence type="ECO:0000259" key="2">
    <source>
        <dbReference type="Pfam" id="PF23717"/>
    </source>
</evidence>
<comment type="caution">
    <text evidence="3">The sequence shown here is derived from an EMBL/GenBank/DDBJ whole genome shotgun (WGS) entry which is preliminary data.</text>
</comment>
<feature type="compositionally biased region" description="Basic and acidic residues" evidence="1">
    <location>
        <begin position="377"/>
        <end position="388"/>
    </location>
</feature>
<dbReference type="InterPro" id="IPR055583">
    <property type="entry name" value="DUF7159"/>
</dbReference>
<evidence type="ECO:0000313" key="4">
    <source>
        <dbReference type="Proteomes" id="UP000093592"/>
    </source>
</evidence>
<feature type="region of interest" description="Disordered" evidence="1">
    <location>
        <begin position="282"/>
        <end position="401"/>
    </location>
</feature>
<proteinExistence type="predicted"/>
<dbReference type="EMBL" id="LZKJ01000173">
    <property type="protein sequence ID" value="OBI41527.1"/>
    <property type="molecule type" value="Genomic_DNA"/>
</dbReference>
<dbReference type="Proteomes" id="UP000093592">
    <property type="component" value="Unassembled WGS sequence"/>
</dbReference>